<evidence type="ECO:0000313" key="6">
    <source>
        <dbReference type="Proteomes" id="UP000807306"/>
    </source>
</evidence>
<dbReference type="SMART" id="SM00360">
    <property type="entry name" value="RRM"/>
    <property type="match status" value="2"/>
</dbReference>
<feature type="compositionally biased region" description="Basic residues" evidence="3">
    <location>
        <begin position="411"/>
        <end position="420"/>
    </location>
</feature>
<proteinExistence type="predicted"/>
<dbReference type="GO" id="GO:0003723">
    <property type="term" value="F:RNA binding"/>
    <property type="evidence" value="ECO:0007669"/>
    <property type="project" value="UniProtKB-UniRule"/>
</dbReference>
<protein>
    <recommendedName>
        <fullName evidence="4">RRM domain-containing protein</fullName>
    </recommendedName>
</protein>
<feature type="region of interest" description="Disordered" evidence="3">
    <location>
        <begin position="335"/>
        <end position="424"/>
    </location>
</feature>
<name>A0A9P6JVL9_9AGAR</name>
<evidence type="ECO:0000259" key="4">
    <source>
        <dbReference type="PROSITE" id="PS50102"/>
    </source>
</evidence>
<dbReference type="InterPro" id="IPR000504">
    <property type="entry name" value="RRM_dom"/>
</dbReference>
<sequence>MARNVSAPISSDDSTSSDSESSPLNRLKRKHELQGFEDSDSNDSSSDSDDQENEGTLPTPDEPVLSHKERRKKKKEAEKGPSAKRQKLTDDSVISTKDLAVKRQNSVWVGNLSFKTQHENLKEFFKGVGEITRINMPTRPGANKAMPSENRGFAYVDFLTQEAKTAAIALSEKPLIGRKLLIKDGDSFEGRPSAIVGEDVIKDPDVAQKTHSKTAQKILRSQKQPPGPTLFLGNLPFETTEAVIRELFDAHRHSEKKKGEDPAGSVGEAAKNMEDWIRKIRMGTFEDTGLCKGFAFIDFTTIDNATAALINLKNHHLNGRNLVVQYAGPDAVRRGASKSLIPGQRYKPKPLSAGYKKTRGRKDDDVKGKANVLATEAANSTDPSDITLNPNKQRERKDRTVPSDHQAAPFPRHKGPKSRPKPGAALALAKRETAAIVPSQGKKITF</sequence>
<dbReference type="Pfam" id="PF00076">
    <property type="entry name" value="RRM_1"/>
    <property type="match status" value="2"/>
</dbReference>
<organism evidence="5 6">
    <name type="scientific">Crepidotus variabilis</name>
    <dbReference type="NCBI Taxonomy" id="179855"/>
    <lineage>
        <taxon>Eukaryota</taxon>
        <taxon>Fungi</taxon>
        <taxon>Dikarya</taxon>
        <taxon>Basidiomycota</taxon>
        <taxon>Agaricomycotina</taxon>
        <taxon>Agaricomycetes</taxon>
        <taxon>Agaricomycetidae</taxon>
        <taxon>Agaricales</taxon>
        <taxon>Agaricineae</taxon>
        <taxon>Crepidotaceae</taxon>
        <taxon>Crepidotus</taxon>
    </lineage>
</organism>
<gene>
    <name evidence="5" type="ORF">CPB83DRAFT_901605</name>
</gene>
<keyword evidence="1 2" id="KW-0694">RNA-binding</keyword>
<comment type="caution">
    <text evidence="5">The sequence shown here is derived from an EMBL/GenBank/DDBJ whole genome shotgun (WGS) entry which is preliminary data.</text>
</comment>
<dbReference type="Proteomes" id="UP000807306">
    <property type="component" value="Unassembled WGS sequence"/>
</dbReference>
<accession>A0A9P6JVL9</accession>
<feature type="compositionally biased region" description="Polar residues" evidence="3">
    <location>
        <begin position="377"/>
        <end position="391"/>
    </location>
</feature>
<dbReference type="Gene3D" id="3.30.70.330">
    <property type="match status" value="2"/>
</dbReference>
<feature type="compositionally biased region" description="Basic and acidic residues" evidence="3">
    <location>
        <begin position="392"/>
        <end position="402"/>
    </location>
</feature>
<dbReference type="AlphaFoldDB" id="A0A9P6JVL9"/>
<feature type="compositionally biased region" description="Acidic residues" evidence="3">
    <location>
        <begin position="35"/>
        <end position="53"/>
    </location>
</feature>
<dbReference type="EMBL" id="MU157825">
    <property type="protein sequence ID" value="KAF9534631.1"/>
    <property type="molecule type" value="Genomic_DNA"/>
</dbReference>
<dbReference type="InterPro" id="IPR035979">
    <property type="entry name" value="RBD_domain_sf"/>
</dbReference>
<dbReference type="PANTHER" id="PTHR23236">
    <property type="entry name" value="EUKARYOTIC TRANSLATION INITIATION FACTOR 4B/4H"/>
    <property type="match status" value="1"/>
</dbReference>
<dbReference type="InterPro" id="IPR012677">
    <property type="entry name" value="Nucleotide-bd_a/b_plait_sf"/>
</dbReference>
<evidence type="ECO:0000256" key="2">
    <source>
        <dbReference type="PROSITE-ProRule" id="PRU00176"/>
    </source>
</evidence>
<dbReference type="OrthoDB" id="439808at2759"/>
<evidence type="ECO:0000256" key="1">
    <source>
        <dbReference type="ARBA" id="ARBA00022884"/>
    </source>
</evidence>
<dbReference type="PROSITE" id="PS50102">
    <property type="entry name" value="RRM"/>
    <property type="match status" value="2"/>
</dbReference>
<feature type="region of interest" description="Disordered" evidence="3">
    <location>
        <begin position="1"/>
        <end position="90"/>
    </location>
</feature>
<feature type="compositionally biased region" description="Low complexity" evidence="3">
    <location>
        <begin position="10"/>
        <end position="22"/>
    </location>
</feature>
<reference evidence="5" key="1">
    <citation type="submission" date="2020-11" db="EMBL/GenBank/DDBJ databases">
        <authorList>
            <consortium name="DOE Joint Genome Institute"/>
            <person name="Ahrendt S."/>
            <person name="Riley R."/>
            <person name="Andreopoulos W."/>
            <person name="Labutti K."/>
            <person name="Pangilinan J."/>
            <person name="Ruiz-Duenas F.J."/>
            <person name="Barrasa J.M."/>
            <person name="Sanchez-Garcia M."/>
            <person name="Camarero S."/>
            <person name="Miyauchi S."/>
            <person name="Serrano A."/>
            <person name="Linde D."/>
            <person name="Babiker R."/>
            <person name="Drula E."/>
            <person name="Ayuso-Fernandez I."/>
            <person name="Pacheco R."/>
            <person name="Padilla G."/>
            <person name="Ferreira P."/>
            <person name="Barriuso J."/>
            <person name="Kellner H."/>
            <person name="Castanera R."/>
            <person name="Alfaro M."/>
            <person name="Ramirez L."/>
            <person name="Pisabarro A.G."/>
            <person name="Kuo A."/>
            <person name="Tritt A."/>
            <person name="Lipzen A."/>
            <person name="He G."/>
            <person name="Yan M."/>
            <person name="Ng V."/>
            <person name="Cullen D."/>
            <person name="Martin F."/>
            <person name="Rosso M.-N."/>
            <person name="Henrissat B."/>
            <person name="Hibbett D."/>
            <person name="Martinez A.T."/>
            <person name="Grigoriev I.V."/>
        </authorList>
    </citation>
    <scope>NUCLEOTIDE SEQUENCE</scope>
    <source>
        <strain evidence="5">CBS 506.95</strain>
    </source>
</reference>
<feature type="domain" description="RRM" evidence="4">
    <location>
        <begin position="105"/>
        <end position="187"/>
    </location>
</feature>
<evidence type="ECO:0000313" key="5">
    <source>
        <dbReference type="EMBL" id="KAF9534631.1"/>
    </source>
</evidence>
<dbReference type="PANTHER" id="PTHR23236:SF95">
    <property type="entry name" value="NUCLEOLAR PROTEIN 13"/>
    <property type="match status" value="1"/>
</dbReference>
<dbReference type="SUPFAM" id="SSF54928">
    <property type="entry name" value="RNA-binding domain, RBD"/>
    <property type="match status" value="1"/>
</dbReference>
<keyword evidence="6" id="KW-1185">Reference proteome</keyword>
<feature type="domain" description="RRM" evidence="4">
    <location>
        <begin position="228"/>
        <end position="329"/>
    </location>
</feature>
<dbReference type="GO" id="GO:0005730">
    <property type="term" value="C:nucleolus"/>
    <property type="evidence" value="ECO:0007669"/>
    <property type="project" value="TreeGrafter"/>
</dbReference>
<evidence type="ECO:0000256" key="3">
    <source>
        <dbReference type="SAM" id="MobiDB-lite"/>
    </source>
</evidence>